<evidence type="ECO:0000313" key="2">
    <source>
        <dbReference type="Proteomes" id="UP001596031"/>
    </source>
</evidence>
<keyword evidence="2" id="KW-1185">Reference proteome</keyword>
<accession>A0ABW0PMF4</accession>
<organism evidence="1 2">
    <name type="scientific">Massilia jejuensis</name>
    <dbReference type="NCBI Taxonomy" id="648894"/>
    <lineage>
        <taxon>Bacteria</taxon>
        <taxon>Pseudomonadati</taxon>
        <taxon>Pseudomonadota</taxon>
        <taxon>Betaproteobacteria</taxon>
        <taxon>Burkholderiales</taxon>
        <taxon>Oxalobacteraceae</taxon>
        <taxon>Telluria group</taxon>
        <taxon>Massilia</taxon>
    </lineage>
</organism>
<sequence length="184" mass="20300">MVQPVIPPYGIEARIRQVTPDALAAAYRALYPGMSQITDPSKFAAAWLDKCAADPVSHISTKGDSQRLTTAFYKALEIPLPKTDEMAQFVLMNPDMEKMQAQLCYVSARTPGGDNVDLIVRAVSREHAEVTWREHFDGWDLPARPNAIAPIPVDGTLGAIPWNLLTSEPEDETPEEEESQIPSL</sequence>
<protein>
    <submittedName>
        <fullName evidence="1">Uncharacterized protein</fullName>
    </submittedName>
</protein>
<dbReference type="EMBL" id="JBHSMS010000055">
    <property type="protein sequence ID" value="MFC5512827.1"/>
    <property type="molecule type" value="Genomic_DNA"/>
</dbReference>
<comment type="caution">
    <text evidence="1">The sequence shown here is derived from an EMBL/GenBank/DDBJ whole genome shotgun (WGS) entry which is preliminary data.</text>
</comment>
<name>A0ABW0PMF4_9BURK</name>
<gene>
    <name evidence="1" type="ORF">ACFPOU_17120</name>
</gene>
<evidence type="ECO:0000313" key="1">
    <source>
        <dbReference type="EMBL" id="MFC5512827.1"/>
    </source>
</evidence>
<dbReference type="RefSeq" id="WP_379723843.1">
    <property type="nucleotide sequence ID" value="NZ_JBHSMS010000055.1"/>
</dbReference>
<proteinExistence type="predicted"/>
<reference evidence="2" key="1">
    <citation type="journal article" date="2019" name="Int. J. Syst. Evol. Microbiol.">
        <title>The Global Catalogue of Microorganisms (GCM) 10K type strain sequencing project: providing services to taxonomists for standard genome sequencing and annotation.</title>
        <authorList>
            <consortium name="The Broad Institute Genomics Platform"/>
            <consortium name="The Broad Institute Genome Sequencing Center for Infectious Disease"/>
            <person name="Wu L."/>
            <person name="Ma J."/>
        </authorList>
    </citation>
    <scope>NUCLEOTIDE SEQUENCE [LARGE SCALE GENOMIC DNA]</scope>
    <source>
        <strain evidence="2">CCUG 38813</strain>
    </source>
</reference>
<dbReference type="Proteomes" id="UP001596031">
    <property type="component" value="Unassembled WGS sequence"/>
</dbReference>